<accession>A0AAP2DTF6</accession>
<protein>
    <submittedName>
        <fullName evidence="5">Helix-turn-helix transcriptional regulator</fullName>
    </submittedName>
</protein>
<organism evidence="5 6">
    <name type="scientific">Chryseosolibacter histidini</name>
    <dbReference type="NCBI Taxonomy" id="2782349"/>
    <lineage>
        <taxon>Bacteria</taxon>
        <taxon>Pseudomonadati</taxon>
        <taxon>Bacteroidota</taxon>
        <taxon>Cytophagia</taxon>
        <taxon>Cytophagales</taxon>
        <taxon>Chryseotaleaceae</taxon>
        <taxon>Chryseosolibacter</taxon>
    </lineage>
</organism>
<dbReference type="InterPro" id="IPR018060">
    <property type="entry name" value="HTH_AraC"/>
</dbReference>
<evidence type="ECO:0000256" key="1">
    <source>
        <dbReference type="ARBA" id="ARBA00023015"/>
    </source>
</evidence>
<dbReference type="Pfam" id="PF20240">
    <property type="entry name" value="DUF6597"/>
    <property type="match status" value="1"/>
</dbReference>
<name>A0AAP2DTF6_9BACT</name>
<evidence type="ECO:0000313" key="6">
    <source>
        <dbReference type="Proteomes" id="UP001319200"/>
    </source>
</evidence>
<dbReference type="PRINTS" id="PR00032">
    <property type="entry name" value="HTHARAC"/>
</dbReference>
<reference evidence="5 6" key="1">
    <citation type="submission" date="2021-05" db="EMBL/GenBank/DDBJ databases">
        <title>A Polyphasic approach of four new species of the genus Ohtaekwangia: Ohtaekwangia histidinii sp. nov., Ohtaekwangia cretensis sp. nov., Ohtaekwangia indiensis sp. nov., Ohtaekwangia reichenbachii sp. nov. from diverse environment.</title>
        <authorList>
            <person name="Octaviana S."/>
        </authorList>
    </citation>
    <scope>NUCLEOTIDE SEQUENCE [LARGE SCALE GENOMIC DNA]</scope>
    <source>
        <strain evidence="5 6">PWU4</strain>
    </source>
</reference>
<dbReference type="AlphaFoldDB" id="A0AAP2DTF6"/>
<dbReference type="Proteomes" id="UP001319200">
    <property type="component" value="Unassembled WGS sequence"/>
</dbReference>
<sequence>MQYRQFPPSSILAPYVKYYWTLAMDADHHDVIYPSGHVELALNISDGKVITILGDNHIKMPNVEVFGQLTAPAHIVATKGTTILVVRFHAHASALFFPNQASDFTNDSIDLNDVFRGEPVELHDRVMEQNSIEHKIDALEKFLIRRLIRNDKNQGKLKLVEEICRHAMNSGEVFSVESLASHYGFSERYLQKLFLDFTGVSPKSFFTIQRFNRSLELLKSTTLSLTAIAHECGYYDQAHFIREFKAFTGITPSQFSRPQIAVKVF</sequence>
<evidence type="ECO:0000256" key="2">
    <source>
        <dbReference type="ARBA" id="ARBA00023125"/>
    </source>
</evidence>
<gene>
    <name evidence="5" type="ORF">KK083_25375</name>
</gene>
<dbReference type="RefSeq" id="WP_254168711.1">
    <property type="nucleotide sequence ID" value="NZ_JAHESF010000037.1"/>
</dbReference>
<evidence type="ECO:0000256" key="3">
    <source>
        <dbReference type="ARBA" id="ARBA00023163"/>
    </source>
</evidence>
<dbReference type="PANTHER" id="PTHR46796:SF13">
    <property type="entry name" value="HTH-TYPE TRANSCRIPTIONAL ACTIVATOR RHAS"/>
    <property type="match status" value="1"/>
</dbReference>
<proteinExistence type="predicted"/>
<dbReference type="InterPro" id="IPR050204">
    <property type="entry name" value="AraC_XylS_family_regulators"/>
</dbReference>
<dbReference type="InterPro" id="IPR009057">
    <property type="entry name" value="Homeodomain-like_sf"/>
</dbReference>
<evidence type="ECO:0000313" key="5">
    <source>
        <dbReference type="EMBL" id="MBT1700244.1"/>
    </source>
</evidence>
<dbReference type="InterPro" id="IPR046532">
    <property type="entry name" value="DUF6597"/>
</dbReference>
<dbReference type="Gene3D" id="1.10.10.60">
    <property type="entry name" value="Homeodomain-like"/>
    <property type="match status" value="1"/>
</dbReference>
<dbReference type="PROSITE" id="PS01124">
    <property type="entry name" value="HTH_ARAC_FAMILY_2"/>
    <property type="match status" value="1"/>
</dbReference>
<keyword evidence="1" id="KW-0805">Transcription regulation</keyword>
<comment type="caution">
    <text evidence="5">The sequence shown here is derived from an EMBL/GenBank/DDBJ whole genome shotgun (WGS) entry which is preliminary data.</text>
</comment>
<dbReference type="GO" id="GO:0003700">
    <property type="term" value="F:DNA-binding transcription factor activity"/>
    <property type="evidence" value="ECO:0007669"/>
    <property type="project" value="InterPro"/>
</dbReference>
<feature type="domain" description="HTH araC/xylS-type" evidence="4">
    <location>
        <begin position="157"/>
        <end position="258"/>
    </location>
</feature>
<dbReference type="GO" id="GO:0043565">
    <property type="term" value="F:sequence-specific DNA binding"/>
    <property type="evidence" value="ECO:0007669"/>
    <property type="project" value="InterPro"/>
</dbReference>
<keyword evidence="6" id="KW-1185">Reference proteome</keyword>
<dbReference type="SMART" id="SM00342">
    <property type="entry name" value="HTH_ARAC"/>
    <property type="match status" value="1"/>
</dbReference>
<dbReference type="Pfam" id="PF12833">
    <property type="entry name" value="HTH_18"/>
    <property type="match status" value="1"/>
</dbReference>
<evidence type="ECO:0000259" key="4">
    <source>
        <dbReference type="PROSITE" id="PS01124"/>
    </source>
</evidence>
<keyword evidence="3" id="KW-0804">Transcription</keyword>
<dbReference type="EMBL" id="JAHESF010000037">
    <property type="protein sequence ID" value="MBT1700244.1"/>
    <property type="molecule type" value="Genomic_DNA"/>
</dbReference>
<dbReference type="SUPFAM" id="SSF46689">
    <property type="entry name" value="Homeodomain-like"/>
    <property type="match status" value="1"/>
</dbReference>
<dbReference type="PANTHER" id="PTHR46796">
    <property type="entry name" value="HTH-TYPE TRANSCRIPTIONAL ACTIVATOR RHAS-RELATED"/>
    <property type="match status" value="1"/>
</dbReference>
<dbReference type="InterPro" id="IPR020449">
    <property type="entry name" value="Tscrpt_reg_AraC-type_HTH"/>
</dbReference>
<keyword evidence="2" id="KW-0238">DNA-binding</keyword>